<proteinExistence type="predicted"/>
<accession>A0A1H4XZ17</accession>
<protein>
    <recommendedName>
        <fullName evidence="4">PilZ domain-containing protein</fullName>
    </recommendedName>
</protein>
<dbReference type="Proteomes" id="UP000198992">
    <property type="component" value="Unassembled WGS sequence"/>
</dbReference>
<dbReference type="EMBL" id="FNTH01000001">
    <property type="protein sequence ID" value="SED10787.1"/>
    <property type="molecule type" value="Genomic_DNA"/>
</dbReference>
<evidence type="ECO:0000313" key="3">
    <source>
        <dbReference type="Proteomes" id="UP000198992"/>
    </source>
</evidence>
<organism evidence="2 3">
    <name type="scientific">Bradyrhizobium erythrophlei</name>
    <dbReference type="NCBI Taxonomy" id="1437360"/>
    <lineage>
        <taxon>Bacteria</taxon>
        <taxon>Pseudomonadati</taxon>
        <taxon>Pseudomonadota</taxon>
        <taxon>Alphaproteobacteria</taxon>
        <taxon>Hyphomicrobiales</taxon>
        <taxon>Nitrobacteraceae</taxon>
        <taxon>Bradyrhizobium</taxon>
    </lineage>
</organism>
<gene>
    <name evidence="2" type="ORF">SAMN05444164_3715</name>
</gene>
<name>A0A1H4XZ17_9BRAD</name>
<dbReference type="AlphaFoldDB" id="A0A1H4XZ17"/>
<feature type="region of interest" description="Disordered" evidence="1">
    <location>
        <begin position="1"/>
        <end position="29"/>
    </location>
</feature>
<evidence type="ECO:0008006" key="4">
    <source>
        <dbReference type="Google" id="ProtNLM"/>
    </source>
</evidence>
<reference evidence="2 3" key="1">
    <citation type="submission" date="2016-10" db="EMBL/GenBank/DDBJ databases">
        <authorList>
            <person name="de Groot N.N."/>
        </authorList>
    </citation>
    <scope>NUCLEOTIDE SEQUENCE [LARGE SCALE GENOMIC DNA]</scope>
    <source>
        <strain evidence="2 3">MT12</strain>
    </source>
</reference>
<evidence type="ECO:0000313" key="2">
    <source>
        <dbReference type="EMBL" id="SED10787.1"/>
    </source>
</evidence>
<evidence type="ECO:0000256" key="1">
    <source>
        <dbReference type="SAM" id="MobiDB-lite"/>
    </source>
</evidence>
<feature type="compositionally biased region" description="Basic residues" evidence="1">
    <location>
        <begin position="1"/>
        <end position="12"/>
    </location>
</feature>
<sequence length="141" mass="15932">MQPKMHHSRGNRPKTMQAEPNDSFPRAVGLHKKDRNRQTLGFPPLNLAEPKRIMFSTPLCAKCVSADGSWSTECLVLCVWETGAQLQVSLPGDLTQFRLLFTSSHRPVSRQCRRVSTRGNVVEVAYLRKQPAYVLNAELDQ</sequence>